<comment type="pathway">
    <text evidence="2">Glycan degradation; xylan degradation.</text>
</comment>
<comment type="catalytic activity">
    <reaction evidence="1 9">
        <text>Endohydrolysis of (1-&gt;4)-beta-D-xylosidic linkages in xylans.</text>
        <dbReference type="EC" id="3.2.1.8"/>
    </reaction>
</comment>
<dbReference type="InterPro" id="IPR001000">
    <property type="entry name" value="GH10_dom"/>
</dbReference>
<dbReference type="Pfam" id="PF22888">
    <property type="entry name" value="FIMAH"/>
    <property type="match status" value="1"/>
</dbReference>
<feature type="active site" description="Nucleophile" evidence="8">
    <location>
        <position position="304"/>
    </location>
</feature>
<evidence type="ECO:0000313" key="12">
    <source>
        <dbReference type="Proteomes" id="UP000298484"/>
    </source>
</evidence>
<gene>
    <name evidence="11" type="ORF">E4U82_09025</name>
</gene>
<evidence type="ECO:0000256" key="5">
    <source>
        <dbReference type="ARBA" id="ARBA00023277"/>
    </source>
</evidence>
<evidence type="ECO:0000313" key="11">
    <source>
        <dbReference type="EMBL" id="TFJ93080.1"/>
    </source>
</evidence>
<keyword evidence="12" id="KW-1185">Reference proteome</keyword>
<dbReference type="GO" id="GO:0031176">
    <property type="term" value="F:endo-1,4-beta-xylanase activity"/>
    <property type="evidence" value="ECO:0007669"/>
    <property type="project" value="UniProtKB-EC"/>
</dbReference>
<sequence>MCSNILKYKGGLSVKETFRKSTIGGLSLVLLSTAGTHAAYAAPDTKSISALEVPAMKDRYEDSFPIGAAVEPYQLEGTHGEILKRHYNSIVAENVMKPVNIQPEEGEFNFEEADKIVAFAEEHDMDLRFHTLIWHSQVPNWFFLDKEGNEMIDETDPAKRADNKELLLNRLETHIKTIVERYADEVDAWDVVNETIDPNASNDRGLRESKWYQITGTDYIKTAFETTRKYAGEDAKLFINDFNTEVEPKRTHLYNLVKDLLEQGVPIDGVGHQAHIQLDWPTIEETKESINMFAGLGLENQITELDVSLYGWPPTPAFANYEEIVESGRLYDQAERYDQLFELYRELDDKITNVTFWGIADDHTWLDDRAEDYNDGVGKDAPFVFDPDFNVKPAYWEMMGYDIDGMKGLIDDFEKDGAFANHGVAQSMKAKLGTAAHFEEKGEPEKVIKHMEKFIEKLDHWKNKGFITEEAYDMLNNNAAYLITKRE</sequence>
<feature type="domain" description="GH10" evidence="10">
    <location>
        <begin position="50"/>
        <end position="401"/>
    </location>
</feature>
<evidence type="ECO:0000256" key="2">
    <source>
        <dbReference type="ARBA" id="ARBA00004851"/>
    </source>
</evidence>
<accession>A0A4Y9ADQ8</accession>
<reference evidence="11 12" key="1">
    <citation type="submission" date="2019-03" db="EMBL/GenBank/DDBJ databases">
        <title>Genome sequence of Lentibacillus salicampi ATCC BAA-719.</title>
        <authorList>
            <person name="Maclea K.S."/>
            <person name="Simoes Junior M."/>
        </authorList>
    </citation>
    <scope>NUCLEOTIDE SEQUENCE [LARGE SCALE GENOMIC DNA]</scope>
    <source>
        <strain evidence="11 12">ATCC BAA-719</strain>
    </source>
</reference>
<comment type="caution">
    <text evidence="11">The sequence shown here is derived from an EMBL/GenBank/DDBJ whole genome shotgun (WGS) entry which is preliminary data.</text>
</comment>
<keyword evidence="5 9" id="KW-0119">Carbohydrate metabolism</keyword>
<keyword evidence="6 9" id="KW-0326">Glycosidase</keyword>
<evidence type="ECO:0000256" key="7">
    <source>
        <dbReference type="ARBA" id="ARBA00023326"/>
    </source>
</evidence>
<dbReference type="EC" id="3.2.1.8" evidence="9"/>
<dbReference type="PRINTS" id="PR00134">
    <property type="entry name" value="GLHYDRLASE10"/>
</dbReference>
<proteinExistence type="inferred from homology"/>
<dbReference type="PANTHER" id="PTHR31490:SF90">
    <property type="entry name" value="ENDO-1,4-BETA-XYLANASE A"/>
    <property type="match status" value="1"/>
</dbReference>
<dbReference type="UniPathway" id="UPA00114"/>
<keyword evidence="7 9" id="KW-0624">Polysaccharide degradation</keyword>
<evidence type="ECO:0000256" key="3">
    <source>
        <dbReference type="ARBA" id="ARBA00022651"/>
    </source>
</evidence>
<name>A0A4Y9ADQ8_9BACI</name>
<dbReference type="PROSITE" id="PS51760">
    <property type="entry name" value="GH10_2"/>
    <property type="match status" value="1"/>
</dbReference>
<evidence type="ECO:0000259" key="10">
    <source>
        <dbReference type="PROSITE" id="PS51760"/>
    </source>
</evidence>
<dbReference type="GO" id="GO:0045493">
    <property type="term" value="P:xylan catabolic process"/>
    <property type="evidence" value="ECO:0007669"/>
    <property type="project" value="UniProtKB-UniPathway"/>
</dbReference>
<keyword evidence="3 11" id="KW-0858">Xylan degradation</keyword>
<evidence type="ECO:0000256" key="8">
    <source>
        <dbReference type="PROSITE-ProRule" id="PRU10061"/>
    </source>
</evidence>
<dbReference type="Pfam" id="PF00331">
    <property type="entry name" value="Glyco_hydro_10"/>
    <property type="match status" value="1"/>
</dbReference>
<dbReference type="PANTHER" id="PTHR31490">
    <property type="entry name" value="GLYCOSYL HYDROLASE"/>
    <property type="match status" value="1"/>
</dbReference>
<protein>
    <recommendedName>
        <fullName evidence="9">Beta-xylanase</fullName>
        <ecNumber evidence="9">3.2.1.8</ecNumber>
    </recommendedName>
</protein>
<dbReference type="Proteomes" id="UP000298484">
    <property type="component" value="Unassembled WGS sequence"/>
</dbReference>
<dbReference type="SMART" id="SM00633">
    <property type="entry name" value="Glyco_10"/>
    <property type="match status" value="1"/>
</dbReference>
<dbReference type="OrthoDB" id="9809277at2"/>
<evidence type="ECO:0000256" key="4">
    <source>
        <dbReference type="ARBA" id="ARBA00022801"/>
    </source>
</evidence>
<dbReference type="InterPro" id="IPR054470">
    <property type="entry name" value="FIMAH_dom"/>
</dbReference>
<dbReference type="AlphaFoldDB" id="A0A4Y9ADQ8"/>
<evidence type="ECO:0000256" key="6">
    <source>
        <dbReference type="ARBA" id="ARBA00023295"/>
    </source>
</evidence>
<dbReference type="EMBL" id="SRHY01000011">
    <property type="protein sequence ID" value="TFJ93080.1"/>
    <property type="molecule type" value="Genomic_DNA"/>
</dbReference>
<evidence type="ECO:0000256" key="1">
    <source>
        <dbReference type="ARBA" id="ARBA00000681"/>
    </source>
</evidence>
<dbReference type="SUPFAM" id="SSF51445">
    <property type="entry name" value="(Trans)glycosidases"/>
    <property type="match status" value="1"/>
</dbReference>
<evidence type="ECO:0000256" key="9">
    <source>
        <dbReference type="RuleBase" id="RU361174"/>
    </source>
</evidence>
<dbReference type="InterPro" id="IPR017853">
    <property type="entry name" value="GH"/>
</dbReference>
<dbReference type="InterPro" id="IPR044846">
    <property type="entry name" value="GH10"/>
</dbReference>
<comment type="similarity">
    <text evidence="9">Belongs to the glycosyl hydrolase 10 (cellulase F) family.</text>
</comment>
<organism evidence="11 12">
    <name type="scientific">Lentibacillus salicampi</name>
    <dbReference type="NCBI Taxonomy" id="175306"/>
    <lineage>
        <taxon>Bacteria</taxon>
        <taxon>Bacillati</taxon>
        <taxon>Bacillota</taxon>
        <taxon>Bacilli</taxon>
        <taxon>Bacillales</taxon>
        <taxon>Bacillaceae</taxon>
        <taxon>Lentibacillus</taxon>
    </lineage>
</organism>
<dbReference type="InterPro" id="IPR031158">
    <property type="entry name" value="GH10_AS"/>
</dbReference>
<dbReference type="PROSITE" id="PS00591">
    <property type="entry name" value="GH10_1"/>
    <property type="match status" value="1"/>
</dbReference>
<dbReference type="Gene3D" id="3.20.20.80">
    <property type="entry name" value="Glycosidases"/>
    <property type="match status" value="1"/>
</dbReference>
<keyword evidence="4 9" id="KW-0378">Hydrolase</keyword>